<organism evidence="10 11">
    <name type="scientific">Methylomonas lenta</name>
    <dbReference type="NCBI Taxonomy" id="980561"/>
    <lineage>
        <taxon>Bacteria</taxon>
        <taxon>Pseudomonadati</taxon>
        <taxon>Pseudomonadota</taxon>
        <taxon>Gammaproteobacteria</taxon>
        <taxon>Methylococcales</taxon>
        <taxon>Methylococcaceae</taxon>
        <taxon>Methylomonas</taxon>
    </lineage>
</organism>
<dbReference type="NCBIfam" id="TIGR00229">
    <property type="entry name" value="sensory_box"/>
    <property type="match status" value="2"/>
</dbReference>
<sequence length="804" mass="91780">MTKQKPNMDAPFHADFYGFVIDSEKGLTFAGKPVSLHPKEFNLLLELIKQAGNRVSKEDLIATVWNNVPTSDESISRCLSILKSTLRQVSPGTELLIKTEYGQGYRFIGQIGKPATFVNEENFFLLINTTRNLVTLQDGQNRWQIANNASLKLFGLVAKPWQGKTYEELTALCDAHCRQHFETCMQIDEQAWQSKQVIEFIVSTETEKHKGQQRRVFEITKTPIFEANGSRKALITLGQEITDRIENERQGRLISQVLANSDEAVLISDQNNNIVYVNNAFTCITGYTLEEVAGQNPRILSSQRHDLAFYEDMWHQLINEGTWHGEIWDARKNGEIYPKWLNISTVHDSEGVICNFVAIFSDISKRKADEELLAFLAFHDPLTKLPNRLLLKDRFDQAVGQSHRQYTGSVALLYLNIDQFKKINNTLGHEVSDRFLVAVAKRLEACPHEIDTVSRLGSDEFVVVLNDIPDTHAVSLIAQTILNHLAEVFEIDDYRLTSSASIGIALYPIDSDNFETLLKLANSAMYHAKDSGCNTYRFYTDKMNIDAMERLRMRNSLTVALREQEFELFYQPQFDLISSQLTGLEALIRWNHPENGLMQPSKFIPIAEQTGQIVQIGEWVIHEACRQAKAWQQQGFQPVRIAVNLSCMQFRRGDILKMVTDLTDEHELDPKYIELELTETILLQDVEHILEVVEKFKNLRFTLSIDDFGTGYSSLAYLKRFQVDKLKIDQSFIRNLEVDRHDLAIVRSIIQLASGFEMKTIAEGIETQGQLDLLRKEGCHEGQGYFYSHPLPADQIVQYLPASA</sequence>
<comment type="caution">
    <text evidence="10">The sequence shown here is derived from an EMBL/GenBank/DDBJ whole genome shotgun (WGS) entry which is preliminary data.</text>
</comment>
<evidence type="ECO:0000256" key="1">
    <source>
        <dbReference type="ARBA" id="ARBA00012282"/>
    </source>
</evidence>
<feature type="domain" description="PAC" evidence="6">
    <location>
        <begin position="323"/>
        <end position="375"/>
    </location>
</feature>
<gene>
    <name evidence="10" type="ORF">A1359_11010</name>
</gene>
<dbReference type="PROSITE" id="PS50887">
    <property type="entry name" value="GGDEF"/>
    <property type="match status" value="1"/>
</dbReference>
<dbReference type="Pfam" id="PF00990">
    <property type="entry name" value="GGDEF"/>
    <property type="match status" value="1"/>
</dbReference>
<dbReference type="Gene3D" id="1.10.10.10">
    <property type="entry name" value="Winged helix-like DNA-binding domain superfamily/Winged helix DNA-binding domain"/>
    <property type="match status" value="1"/>
</dbReference>
<accession>A0A177N8X5</accession>
<evidence type="ECO:0000259" key="5">
    <source>
        <dbReference type="PROSITE" id="PS50112"/>
    </source>
</evidence>
<dbReference type="EC" id="3.1.4.52" evidence="1"/>
<evidence type="ECO:0000256" key="4">
    <source>
        <dbReference type="PROSITE-ProRule" id="PRU01091"/>
    </source>
</evidence>
<dbReference type="Pfam" id="PF13426">
    <property type="entry name" value="PAS_9"/>
    <property type="match status" value="1"/>
</dbReference>
<feature type="domain" description="EAL" evidence="7">
    <location>
        <begin position="550"/>
        <end position="804"/>
    </location>
</feature>
<protein>
    <recommendedName>
        <fullName evidence="1">cyclic-guanylate-specific phosphodiesterase</fullName>
        <ecNumber evidence="1">3.1.4.52</ecNumber>
    </recommendedName>
</protein>
<dbReference type="Gene3D" id="3.20.20.450">
    <property type="entry name" value="EAL domain"/>
    <property type="match status" value="1"/>
</dbReference>
<dbReference type="Pfam" id="PF00486">
    <property type="entry name" value="Trans_reg_C"/>
    <property type="match status" value="1"/>
</dbReference>
<evidence type="ECO:0000256" key="3">
    <source>
        <dbReference type="ARBA" id="ARBA00023125"/>
    </source>
</evidence>
<dbReference type="SMART" id="SM00267">
    <property type="entry name" value="GGDEF"/>
    <property type="match status" value="1"/>
</dbReference>
<dbReference type="OrthoDB" id="5571542at2"/>
<evidence type="ECO:0000259" key="7">
    <source>
        <dbReference type="PROSITE" id="PS50883"/>
    </source>
</evidence>
<name>A0A177N8X5_9GAMM</name>
<dbReference type="InterPro" id="IPR016032">
    <property type="entry name" value="Sig_transdc_resp-reg_C-effctor"/>
</dbReference>
<dbReference type="STRING" id="980561.A1359_11010"/>
<dbReference type="FunFam" id="3.20.20.450:FF:000001">
    <property type="entry name" value="Cyclic di-GMP phosphodiesterase yahA"/>
    <property type="match status" value="1"/>
</dbReference>
<dbReference type="InterPro" id="IPR036388">
    <property type="entry name" value="WH-like_DNA-bd_sf"/>
</dbReference>
<dbReference type="InterPro" id="IPR000014">
    <property type="entry name" value="PAS"/>
</dbReference>
<dbReference type="InterPro" id="IPR000160">
    <property type="entry name" value="GGDEF_dom"/>
</dbReference>
<dbReference type="Pfam" id="PF00563">
    <property type="entry name" value="EAL"/>
    <property type="match status" value="1"/>
</dbReference>
<evidence type="ECO:0000259" key="8">
    <source>
        <dbReference type="PROSITE" id="PS50887"/>
    </source>
</evidence>
<dbReference type="PANTHER" id="PTHR44757">
    <property type="entry name" value="DIGUANYLATE CYCLASE DGCP"/>
    <property type="match status" value="1"/>
</dbReference>
<evidence type="ECO:0000313" key="11">
    <source>
        <dbReference type="Proteomes" id="UP000078476"/>
    </source>
</evidence>
<dbReference type="InterPro" id="IPR043128">
    <property type="entry name" value="Rev_trsase/Diguanyl_cyclase"/>
</dbReference>
<dbReference type="RefSeq" id="WP_066983298.1">
    <property type="nucleotide sequence ID" value="NZ_LUUI01000111.1"/>
</dbReference>
<evidence type="ECO:0000313" key="10">
    <source>
        <dbReference type="EMBL" id="OAI14345.1"/>
    </source>
</evidence>
<feature type="domain" description="OmpR/PhoB-type" evidence="9">
    <location>
        <begin position="9"/>
        <end position="109"/>
    </location>
</feature>
<keyword evidence="11" id="KW-1185">Reference proteome</keyword>
<dbReference type="CDD" id="cd01948">
    <property type="entry name" value="EAL"/>
    <property type="match status" value="1"/>
</dbReference>
<dbReference type="GO" id="GO:0000160">
    <property type="term" value="P:phosphorelay signal transduction system"/>
    <property type="evidence" value="ECO:0007669"/>
    <property type="project" value="InterPro"/>
</dbReference>
<dbReference type="InterPro" id="IPR035965">
    <property type="entry name" value="PAS-like_dom_sf"/>
</dbReference>
<dbReference type="PROSITE" id="PS50883">
    <property type="entry name" value="EAL"/>
    <property type="match status" value="1"/>
</dbReference>
<dbReference type="SUPFAM" id="SSF55073">
    <property type="entry name" value="Nucleotide cyclase"/>
    <property type="match status" value="1"/>
</dbReference>
<dbReference type="GO" id="GO:0071111">
    <property type="term" value="F:cyclic-guanylate-specific phosphodiesterase activity"/>
    <property type="evidence" value="ECO:0007669"/>
    <property type="project" value="UniProtKB-EC"/>
</dbReference>
<dbReference type="InterPro" id="IPR052155">
    <property type="entry name" value="Biofilm_reg_signaling"/>
</dbReference>
<dbReference type="Gene3D" id="3.30.450.20">
    <property type="entry name" value="PAS domain"/>
    <property type="match status" value="2"/>
</dbReference>
<dbReference type="InterPro" id="IPR035919">
    <property type="entry name" value="EAL_sf"/>
</dbReference>
<dbReference type="PANTHER" id="PTHR44757:SF2">
    <property type="entry name" value="BIOFILM ARCHITECTURE MAINTENANCE PROTEIN MBAA"/>
    <property type="match status" value="1"/>
</dbReference>
<dbReference type="PROSITE" id="PS51755">
    <property type="entry name" value="OMPR_PHOB"/>
    <property type="match status" value="1"/>
</dbReference>
<dbReference type="PROSITE" id="PS50112">
    <property type="entry name" value="PAS"/>
    <property type="match status" value="1"/>
</dbReference>
<dbReference type="GO" id="GO:0006355">
    <property type="term" value="P:regulation of DNA-templated transcription"/>
    <property type="evidence" value="ECO:0007669"/>
    <property type="project" value="InterPro"/>
</dbReference>
<feature type="domain" description="GGDEF" evidence="8">
    <location>
        <begin position="408"/>
        <end position="541"/>
    </location>
</feature>
<feature type="domain" description="PAS" evidence="5">
    <location>
        <begin position="250"/>
        <end position="296"/>
    </location>
</feature>
<dbReference type="Pfam" id="PF08448">
    <property type="entry name" value="PAS_4"/>
    <property type="match status" value="1"/>
</dbReference>
<dbReference type="Proteomes" id="UP000078476">
    <property type="component" value="Unassembled WGS sequence"/>
</dbReference>
<dbReference type="CDD" id="cd01949">
    <property type="entry name" value="GGDEF"/>
    <property type="match status" value="1"/>
</dbReference>
<dbReference type="PROSITE" id="PS50113">
    <property type="entry name" value="PAC"/>
    <property type="match status" value="1"/>
</dbReference>
<dbReference type="SUPFAM" id="SSF46894">
    <property type="entry name" value="C-terminal effector domain of the bipartite response regulators"/>
    <property type="match status" value="1"/>
</dbReference>
<dbReference type="InterPro" id="IPR001633">
    <property type="entry name" value="EAL_dom"/>
</dbReference>
<proteinExistence type="predicted"/>
<dbReference type="NCBIfam" id="TIGR00254">
    <property type="entry name" value="GGDEF"/>
    <property type="match status" value="1"/>
</dbReference>
<dbReference type="InterPro" id="IPR000700">
    <property type="entry name" value="PAS-assoc_C"/>
</dbReference>
<dbReference type="CDD" id="cd00383">
    <property type="entry name" value="trans_reg_C"/>
    <property type="match status" value="1"/>
</dbReference>
<dbReference type="GO" id="GO:0003677">
    <property type="term" value="F:DNA binding"/>
    <property type="evidence" value="ECO:0007669"/>
    <property type="project" value="UniProtKB-UniRule"/>
</dbReference>
<evidence type="ECO:0000259" key="6">
    <source>
        <dbReference type="PROSITE" id="PS50113"/>
    </source>
</evidence>
<dbReference type="InterPro" id="IPR001867">
    <property type="entry name" value="OmpR/PhoB-type_DNA-bd"/>
</dbReference>
<dbReference type="SUPFAM" id="SSF141868">
    <property type="entry name" value="EAL domain-like"/>
    <property type="match status" value="1"/>
</dbReference>
<dbReference type="SMART" id="SM00052">
    <property type="entry name" value="EAL"/>
    <property type="match status" value="1"/>
</dbReference>
<dbReference type="SUPFAM" id="SSF55785">
    <property type="entry name" value="PYP-like sensor domain (PAS domain)"/>
    <property type="match status" value="2"/>
</dbReference>
<dbReference type="SMART" id="SM00091">
    <property type="entry name" value="PAS"/>
    <property type="match status" value="2"/>
</dbReference>
<dbReference type="InterPro" id="IPR013656">
    <property type="entry name" value="PAS_4"/>
</dbReference>
<keyword evidence="2" id="KW-0973">c-di-GMP</keyword>
<reference evidence="10 11" key="1">
    <citation type="submission" date="2016-03" db="EMBL/GenBank/DDBJ databases">
        <authorList>
            <person name="Ploux O."/>
        </authorList>
    </citation>
    <scope>NUCLEOTIDE SEQUENCE [LARGE SCALE GENOMIC DNA]</scope>
    <source>
        <strain evidence="10 11">R-45370</strain>
    </source>
</reference>
<evidence type="ECO:0000259" key="9">
    <source>
        <dbReference type="PROSITE" id="PS51755"/>
    </source>
</evidence>
<feature type="DNA-binding region" description="OmpR/PhoB-type" evidence="4">
    <location>
        <begin position="9"/>
        <end position="109"/>
    </location>
</feature>
<evidence type="ECO:0000256" key="2">
    <source>
        <dbReference type="ARBA" id="ARBA00022636"/>
    </source>
</evidence>
<dbReference type="CDD" id="cd00130">
    <property type="entry name" value="PAS"/>
    <property type="match status" value="1"/>
</dbReference>
<dbReference type="EMBL" id="LUUI01000111">
    <property type="protein sequence ID" value="OAI14345.1"/>
    <property type="molecule type" value="Genomic_DNA"/>
</dbReference>
<dbReference type="InterPro" id="IPR029787">
    <property type="entry name" value="Nucleotide_cyclase"/>
</dbReference>
<keyword evidence="3 4" id="KW-0238">DNA-binding</keyword>
<dbReference type="Gene3D" id="3.30.70.270">
    <property type="match status" value="1"/>
</dbReference>
<dbReference type="SMART" id="SM00862">
    <property type="entry name" value="Trans_reg_C"/>
    <property type="match status" value="1"/>
</dbReference>
<dbReference type="AlphaFoldDB" id="A0A177N8X5"/>